<dbReference type="PRINTS" id="PR00996">
    <property type="entry name" value="CHERMTFRASE"/>
</dbReference>
<name>A0A841K3L9_9HYPH</name>
<dbReference type="SUPFAM" id="SSF47757">
    <property type="entry name" value="Chemotaxis receptor methyltransferase CheR, N-terminal domain"/>
    <property type="match status" value="1"/>
</dbReference>
<evidence type="ECO:0000313" key="8">
    <source>
        <dbReference type="Proteomes" id="UP000588017"/>
    </source>
</evidence>
<evidence type="ECO:0000256" key="4">
    <source>
        <dbReference type="ARBA" id="ARBA00022679"/>
    </source>
</evidence>
<dbReference type="InterPro" id="IPR022642">
    <property type="entry name" value="CheR_C"/>
</dbReference>
<gene>
    <name evidence="7" type="ORF">HNQ73_000689</name>
</gene>
<dbReference type="PANTHER" id="PTHR24422:SF21">
    <property type="entry name" value="CHEMOTAXIS PROTEIN METHYLTRANSFERASE 1"/>
    <property type="match status" value="1"/>
</dbReference>
<keyword evidence="5" id="KW-0949">S-adenosyl-L-methionine</keyword>
<dbReference type="InterPro" id="IPR022641">
    <property type="entry name" value="CheR_N"/>
</dbReference>
<evidence type="ECO:0000256" key="3">
    <source>
        <dbReference type="ARBA" id="ARBA00022603"/>
    </source>
</evidence>
<organism evidence="7 8">
    <name type="scientific">Chelatococcus composti</name>
    <dbReference type="NCBI Taxonomy" id="1743235"/>
    <lineage>
        <taxon>Bacteria</taxon>
        <taxon>Pseudomonadati</taxon>
        <taxon>Pseudomonadota</taxon>
        <taxon>Alphaproteobacteria</taxon>
        <taxon>Hyphomicrobiales</taxon>
        <taxon>Chelatococcaceae</taxon>
        <taxon>Chelatococcus</taxon>
    </lineage>
</organism>
<comment type="caution">
    <text evidence="7">The sequence shown here is derived from an EMBL/GenBank/DDBJ whole genome shotgun (WGS) entry which is preliminary data.</text>
</comment>
<evidence type="ECO:0000259" key="6">
    <source>
        <dbReference type="PROSITE" id="PS50123"/>
    </source>
</evidence>
<keyword evidence="3 7" id="KW-0489">Methyltransferase</keyword>
<dbReference type="GO" id="GO:0008983">
    <property type="term" value="F:protein-glutamate O-methyltransferase activity"/>
    <property type="evidence" value="ECO:0007669"/>
    <property type="project" value="UniProtKB-EC"/>
</dbReference>
<dbReference type="Gene3D" id="3.40.50.150">
    <property type="entry name" value="Vaccinia Virus protein VP39"/>
    <property type="match status" value="1"/>
</dbReference>
<comment type="catalytic activity">
    <reaction evidence="1">
        <text>L-glutamyl-[protein] + S-adenosyl-L-methionine = [protein]-L-glutamate 5-O-methyl ester + S-adenosyl-L-homocysteine</text>
        <dbReference type="Rhea" id="RHEA:24452"/>
        <dbReference type="Rhea" id="RHEA-COMP:10208"/>
        <dbReference type="Rhea" id="RHEA-COMP:10311"/>
        <dbReference type="ChEBI" id="CHEBI:29973"/>
        <dbReference type="ChEBI" id="CHEBI:57856"/>
        <dbReference type="ChEBI" id="CHEBI:59789"/>
        <dbReference type="ChEBI" id="CHEBI:82795"/>
        <dbReference type="EC" id="2.1.1.80"/>
    </reaction>
</comment>
<dbReference type="EMBL" id="JACHEH010000002">
    <property type="protein sequence ID" value="MBB6167071.1"/>
    <property type="molecule type" value="Genomic_DNA"/>
</dbReference>
<sequence>MTEADFDYLCTFVRARSGLALTPEKRYLLESRLQPLARTRGFETLAALVRALQAGGNGELEQAVVEAMTTNETFFFRDKTPFETLRNDIMPRLLEARAGSRSLRIWCAAASTGQEPYSLAMMLDQMGERLAGWRVEILGTDISTQALERARAGLYSQFEVQRGLPIQLLVRYFTQVGDQWQIAPQLRERVIFRPFNLLHDFSPLGTFDVVFCRNVLLYFDMALKADILARLGRQIAPDGCLFLGAAETVIGLGDEVEMHPTLRGVYVPRRRGATRAA</sequence>
<evidence type="ECO:0000256" key="2">
    <source>
        <dbReference type="ARBA" id="ARBA00012534"/>
    </source>
</evidence>
<dbReference type="SMART" id="SM00138">
    <property type="entry name" value="MeTrc"/>
    <property type="match status" value="1"/>
</dbReference>
<dbReference type="InterPro" id="IPR036804">
    <property type="entry name" value="CheR_N_sf"/>
</dbReference>
<evidence type="ECO:0000256" key="5">
    <source>
        <dbReference type="ARBA" id="ARBA00022691"/>
    </source>
</evidence>
<evidence type="ECO:0000313" key="7">
    <source>
        <dbReference type="EMBL" id="MBB6167071.1"/>
    </source>
</evidence>
<accession>A0A841K3L9</accession>
<dbReference type="AlphaFoldDB" id="A0A841K3L9"/>
<dbReference type="Pfam" id="PF01739">
    <property type="entry name" value="CheR"/>
    <property type="match status" value="1"/>
</dbReference>
<dbReference type="EC" id="2.1.1.80" evidence="2"/>
<keyword evidence="4 7" id="KW-0808">Transferase</keyword>
<reference evidence="7 8" key="1">
    <citation type="submission" date="2020-08" db="EMBL/GenBank/DDBJ databases">
        <title>Genomic Encyclopedia of Type Strains, Phase IV (KMG-IV): sequencing the most valuable type-strain genomes for metagenomic binning, comparative biology and taxonomic classification.</title>
        <authorList>
            <person name="Goeker M."/>
        </authorList>
    </citation>
    <scope>NUCLEOTIDE SEQUENCE [LARGE SCALE GENOMIC DNA]</scope>
    <source>
        <strain evidence="7 8">DSM 101465</strain>
    </source>
</reference>
<dbReference type="Proteomes" id="UP000588017">
    <property type="component" value="Unassembled WGS sequence"/>
</dbReference>
<dbReference type="GO" id="GO:0032259">
    <property type="term" value="P:methylation"/>
    <property type="evidence" value="ECO:0007669"/>
    <property type="project" value="UniProtKB-KW"/>
</dbReference>
<keyword evidence="8" id="KW-1185">Reference proteome</keyword>
<dbReference type="InterPro" id="IPR029063">
    <property type="entry name" value="SAM-dependent_MTases_sf"/>
</dbReference>
<protein>
    <recommendedName>
        <fullName evidence="2">protein-glutamate O-methyltransferase</fullName>
        <ecNumber evidence="2">2.1.1.80</ecNumber>
    </recommendedName>
</protein>
<proteinExistence type="predicted"/>
<dbReference type="SUPFAM" id="SSF53335">
    <property type="entry name" value="S-adenosyl-L-methionine-dependent methyltransferases"/>
    <property type="match status" value="1"/>
</dbReference>
<dbReference type="Gene3D" id="1.10.155.10">
    <property type="entry name" value="Chemotaxis receptor methyltransferase CheR, N-terminal domain"/>
    <property type="match status" value="1"/>
</dbReference>
<dbReference type="PANTHER" id="PTHR24422">
    <property type="entry name" value="CHEMOTAXIS PROTEIN METHYLTRANSFERASE"/>
    <property type="match status" value="1"/>
</dbReference>
<dbReference type="Pfam" id="PF03705">
    <property type="entry name" value="CheR_N"/>
    <property type="match status" value="1"/>
</dbReference>
<dbReference type="PROSITE" id="PS50123">
    <property type="entry name" value="CHER"/>
    <property type="match status" value="1"/>
</dbReference>
<evidence type="ECO:0000256" key="1">
    <source>
        <dbReference type="ARBA" id="ARBA00001541"/>
    </source>
</evidence>
<dbReference type="InterPro" id="IPR000780">
    <property type="entry name" value="CheR_MeTrfase"/>
</dbReference>
<dbReference type="InterPro" id="IPR050903">
    <property type="entry name" value="Bact_Chemotaxis_MeTrfase"/>
</dbReference>
<feature type="domain" description="CheR-type methyltransferase" evidence="6">
    <location>
        <begin position="1"/>
        <end position="273"/>
    </location>
</feature>
<dbReference type="RefSeq" id="WP_183332301.1">
    <property type="nucleotide sequence ID" value="NZ_BMHX01000002.1"/>
</dbReference>